<dbReference type="GO" id="GO:0000145">
    <property type="term" value="C:exocyst"/>
    <property type="evidence" value="ECO:0007669"/>
    <property type="project" value="InterPro"/>
</dbReference>
<dbReference type="GO" id="GO:0051601">
    <property type="term" value="P:exocyst localization"/>
    <property type="evidence" value="ECO:0007669"/>
    <property type="project" value="TreeGrafter"/>
</dbReference>
<dbReference type="Pfam" id="PF06046">
    <property type="entry name" value="Sec6"/>
    <property type="match status" value="2"/>
</dbReference>
<dbReference type="PANTHER" id="PTHR21292:SF4">
    <property type="entry name" value="TUMOR NECROSIS FACTOR ALPHA-INDUCED PROTEIN 2"/>
    <property type="match status" value="1"/>
</dbReference>
<evidence type="ECO:0000256" key="1">
    <source>
        <dbReference type="ARBA" id="ARBA00009447"/>
    </source>
</evidence>
<reference evidence="3" key="1">
    <citation type="journal article" date="2004" name="Nature">
        <title>Genome duplication in the teleost fish Tetraodon nigroviridis reveals the early vertebrate proto-karyotype.</title>
        <authorList>
            <person name="Jaillon O."/>
            <person name="Aury J.-M."/>
            <person name="Brunet F."/>
            <person name="Petit J.-L."/>
            <person name="Stange-Thomann N."/>
            <person name="Mauceli E."/>
            <person name="Bouneau L."/>
            <person name="Fischer C."/>
            <person name="Ozouf-Costaz C."/>
            <person name="Bernot A."/>
            <person name="Nicaud S."/>
            <person name="Jaffe D."/>
            <person name="Fisher S."/>
            <person name="Lutfalla G."/>
            <person name="Dossat C."/>
            <person name="Segurens B."/>
            <person name="Dasilva C."/>
            <person name="Salanoubat M."/>
            <person name="Levy M."/>
            <person name="Boudet N."/>
            <person name="Castellano S."/>
            <person name="Anthouard V."/>
            <person name="Jubin C."/>
            <person name="Castelli V."/>
            <person name="Katinka M."/>
            <person name="Vacherie B."/>
            <person name="Biemont C."/>
            <person name="Skalli Z."/>
            <person name="Cattolico L."/>
            <person name="Poulain J."/>
            <person name="De Berardinis V."/>
            <person name="Cruaud C."/>
            <person name="Duprat S."/>
            <person name="Brottier P."/>
            <person name="Coutanceau J.-P."/>
            <person name="Gouzy J."/>
            <person name="Parra G."/>
            <person name="Lardier G."/>
            <person name="Chapple C."/>
            <person name="McKernan K.J."/>
            <person name="McEwan P."/>
            <person name="Bosak S."/>
            <person name="Kellis M."/>
            <person name="Volff J.-N."/>
            <person name="Guigo R."/>
            <person name="Zody M.C."/>
            <person name="Mesirov J."/>
            <person name="Lindblad-Toh K."/>
            <person name="Birren B."/>
            <person name="Nusbaum C."/>
            <person name="Kahn D."/>
            <person name="Robinson-Rechavi M."/>
            <person name="Laudet V."/>
            <person name="Schachter V."/>
            <person name="Quetier F."/>
            <person name="Saurin W."/>
            <person name="Scarpelli C."/>
            <person name="Wincker P."/>
            <person name="Lander E.S."/>
            <person name="Weissenbach J."/>
            <person name="Roest Crollius H."/>
        </authorList>
    </citation>
    <scope>NUCLEOTIDE SEQUENCE [LARGE SCALE GENOMIC DNA]</scope>
</reference>
<dbReference type="InterPro" id="IPR010326">
    <property type="entry name" value="EXOC3/Sec6"/>
</dbReference>
<dbReference type="Ensembl" id="ENSTNIT00000000620.1">
    <property type="protein sequence ID" value="ENSTNIP00000001988.1"/>
    <property type="gene ID" value="ENSTNIG00000000514.1"/>
</dbReference>
<dbReference type="InterPro" id="IPR042532">
    <property type="entry name" value="EXOC3/Sec6_C"/>
</dbReference>
<dbReference type="PANTHER" id="PTHR21292">
    <property type="entry name" value="EXOCYST COMPLEX COMPONENT SEC6-RELATED"/>
    <property type="match status" value="1"/>
</dbReference>
<evidence type="ECO:0000313" key="2">
    <source>
        <dbReference type="Ensembl" id="ENSTNIP00000001988.1"/>
    </source>
</evidence>
<dbReference type="Proteomes" id="UP000007303">
    <property type="component" value="Unassembled WGS sequence"/>
</dbReference>
<dbReference type="STRING" id="99883.ENSTNIP00000001988"/>
<reference evidence="2" key="2">
    <citation type="submission" date="2025-08" db="UniProtKB">
        <authorList>
            <consortium name="Ensembl"/>
        </authorList>
    </citation>
    <scope>IDENTIFICATION</scope>
</reference>
<sequence>PEELRVEALMSAVKAINLEAEQDRRWKQRADVPPAWRLHEWRSLHDETLRRLVERRMDNPTVPAISPVKQSSFQQDITSMARQLKEDLLLVVSALKDCYPPEMDICNVYARLFHQTFSSRITKISDFGLDNKDCTVVLQWVNVYYPGILQIPELAPHISIGEMGKLLSEEALGPLEKQYLSKQQEVLASFIHRILEEAKEKWSKGEEPTSEDGCFISPVAYDIIQVKTVLRGTAVGVVFGRVALRLRRFMMGEGSSLPRSFKNFQNEIIKQNKLNSRSFVKAKLSCLEQFSEVLQNQSELFMEDVLDECSHILADMRRSAHEYLLKPVHEALKPQYRKIGTTEWLNNQVFEKLLMSLQQEIPVLQGSTPTSHQNLIGQMHLEVTVEYVKRLLKGELKLKDKSLQLKACETLMEDAKNLHAFFITLGSKEDWLQEVLPGIAEVLKLQDLPAIQMQVAALGTTFPDLSVRHVSALLKLKTNLSRADRRKVKDLMETLNESSSDHTLPFFSLVLVK</sequence>
<dbReference type="HOGENOM" id="CLU_016260_4_1_1"/>
<dbReference type="GO" id="GO:0000149">
    <property type="term" value="F:SNARE binding"/>
    <property type="evidence" value="ECO:0007669"/>
    <property type="project" value="TreeGrafter"/>
</dbReference>
<proteinExistence type="inferred from homology"/>
<keyword evidence="3" id="KW-1185">Reference proteome</keyword>
<name>H3C172_TETNG</name>
<reference evidence="2" key="3">
    <citation type="submission" date="2025-09" db="UniProtKB">
        <authorList>
            <consortium name="Ensembl"/>
        </authorList>
    </citation>
    <scope>IDENTIFICATION</scope>
</reference>
<protein>
    <recommendedName>
        <fullName evidence="4">Exocyst complex component Sec6</fullName>
    </recommendedName>
</protein>
<dbReference type="Gene3D" id="1.10.357.70">
    <property type="entry name" value="Exocyst complex component Sec6, C-terminal domain"/>
    <property type="match status" value="1"/>
</dbReference>
<evidence type="ECO:0008006" key="4">
    <source>
        <dbReference type="Google" id="ProtNLM"/>
    </source>
</evidence>
<dbReference type="InParanoid" id="H3C172"/>
<dbReference type="FunCoup" id="H3C172">
    <property type="interactions" value="242"/>
</dbReference>
<dbReference type="GeneTree" id="ENSGT01030000234613"/>
<dbReference type="GO" id="GO:0006887">
    <property type="term" value="P:exocytosis"/>
    <property type="evidence" value="ECO:0007669"/>
    <property type="project" value="InterPro"/>
</dbReference>
<accession>H3C172</accession>
<dbReference type="OMA" id="CTFILRW"/>
<organism evidence="2 3">
    <name type="scientific">Tetraodon nigroviridis</name>
    <name type="common">Spotted green pufferfish</name>
    <name type="synonym">Chelonodon nigroviridis</name>
    <dbReference type="NCBI Taxonomy" id="99883"/>
    <lineage>
        <taxon>Eukaryota</taxon>
        <taxon>Metazoa</taxon>
        <taxon>Chordata</taxon>
        <taxon>Craniata</taxon>
        <taxon>Vertebrata</taxon>
        <taxon>Euteleostomi</taxon>
        <taxon>Actinopterygii</taxon>
        <taxon>Neopterygii</taxon>
        <taxon>Teleostei</taxon>
        <taxon>Neoteleostei</taxon>
        <taxon>Acanthomorphata</taxon>
        <taxon>Eupercaria</taxon>
        <taxon>Tetraodontiformes</taxon>
        <taxon>Tetradontoidea</taxon>
        <taxon>Tetraodontidae</taxon>
        <taxon>Tetraodon</taxon>
    </lineage>
</organism>
<dbReference type="AlphaFoldDB" id="H3C172"/>
<evidence type="ECO:0000313" key="3">
    <source>
        <dbReference type="Proteomes" id="UP000007303"/>
    </source>
</evidence>
<comment type="similarity">
    <text evidence="1">Belongs to the SEC6 family.</text>
</comment>